<keyword evidence="1" id="KW-1133">Transmembrane helix</keyword>
<keyword evidence="1" id="KW-0812">Transmembrane</keyword>
<feature type="transmembrane region" description="Helical" evidence="1">
    <location>
        <begin position="20"/>
        <end position="41"/>
    </location>
</feature>
<dbReference type="InterPro" id="IPR036397">
    <property type="entry name" value="RNaseH_sf"/>
</dbReference>
<organism evidence="2 3">
    <name type="scientific">Oesophagostomum dentatum</name>
    <name type="common">Nodular worm</name>
    <dbReference type="NCBI Taxonomy" id="61180"/>
    <lineage>
        <taxon>Eukaryota</taxon>
        <taxon>Metazoa</taxon>
        <taxon>Ecdysozoa</taxon>
        <taxon>Nematoda</taxon>
        <taxon>Chromadorea</taxon>
        <taxon>Rhabditida</taxon>
        <taxon>Rhabditina</taxon>
        <taxon>Rhabditomorpha</taxon>
        <taxon>Strongyloidea</taxon>
        <taxon>Strongylidae</taxon>
        <taxon>Oesophagostomum</taxon>
    </lineage>
</organism>
<evidence type="ECO:0000256" key="1">
    <source>
        <dbReference type="SAM" id="Phobius"/>
    </source>
</evidence>
<dbReference type="Proteomes" id="UP000053660">
    <property type="component" value="Unassembled WGS sequence"/>
</dbReference>
<sequence>MFVDRQHLLRLVVPGSQMYISLLVDGQFLLMSILFWLLFIFTRVWDKVQVINAQTCMFVKFEPSRPIPTVQADSAFQHDNAKLTHEELENYSWLVITQASYSPDLAPLVHWLLSHLQRQLDGKKFSAECEIGKVLGYFFKA</sequence>
<dbReference type="GO" id="GO:0003676">
    <property type="term" value="F:nucleic acid binding"/>
    <property type="evidence" value="ECO:0007669"/>
    <property type="project" value="InterPro"/>
</dbReference>
<dbReference type="Gene3D" id="3.30.420.10">
    <property type="entry name" value="Ribonuclease H-like superfamily/Ribonuclease H"/>
    <property type="match status" value="1"/>
</dbReference>
<name>A0A0B1SW09_OESDE</name>
<gene>
    <name evidence="2" type="ORF">OESDEN_12833</name>
</gene>
<keyword evidence="1" id="KW-0472">Membrane</keyword>
<proteinExistence type="predicted"/>
<evidence type="ECO:0000313" key="2">
    <source>
        <dbReference type="EMBL" id="KHJ87395.1"/>
    </source>
</evidence>
<keyword evidence="3" id="KW-1185">Reference proteome</keyword>
<dbReference type="AlphaFoldDB" id="A0A0B1SW09"/>
<accession>A0A0B1SW09</accession>
<evidence type="ECO:0000313" key="3">
    <source>
        <dbReference type="Proteomes" id="UP000053660"/>
    </source>
</evidence>
<dbReference type="EMBL" id="KN557848">
    <property type="protein sequence ID" value="KHJ87395.1"/>
    <property type="molecule type" value="Genomic_DNA"/>
</dbReference>
<reference evidence="2 3" key="1">
    <citation type="submission" date="2014-03" db="EMBL/GenBank/DDBJ databases">
        <title>Draft genome of the hookworm Oesophagostomum dentatum.</title>
        <authorList>
            <person name="Mitreva M."/>
        </authorList>
    </citation>
    <scope>NUCLEOTIDE SEQUENCE [LARGE SCALE GENOMIC DNA]</scope>
    <source>
        <strain evidence="2 3">OD-Hann</strain>
    </source>
</reference>
<protein>
    <submittedName>
        <fullName evidence="2">Uncharacterized protein</fullName>
    </submittedName>
</protein>